<name>A0A804HN91_MUSAM</name>
<accession>A0A804HN91</accession>
<dbReference type="AlphaFoldDB" id="A0A804HN91"/>
<dbReference type="InParanoid" id="A0A804HN91"/>
<reference evidence="1" key="1">
    <citation type="submission" date="2021-05" db="UniProtKB">
        <authorList>
            <consortium name="EnsemblPlants"/>
        </authorList>
    </citation>
    <scope>IDENTIFICATION</scope>
    <source>
        <strain evidence="1">subsp. malaccensis</strain>
    </source>
</reference>
<dbReference type="Gramene" id="Ma00_t04390.1">
    <property type="protein sequence ID" value="Ma00_p04390.1"/>
    <property type="gene ID" value="Ma00_g04390"/>
</dbReference>
<evidence type="ECO:0000313" key="2">
    <source>
        <dbReference type="Proteomes" id="UP000012960"/>
    </source>
</evidence>
<proteinExistence type="predicted"/>
<dbReference type="Proteomes" id="UP000012960">
    <property type="component" value="Unplaced"/>
</dbReference>
<dbReference type="EnsemblPlants" id="Ma00_t04390.1">
    <property type="protein sequence ID" value="Ma00_p04390.1"/>
    <property type="gene ID" value="Ma00_g04390"/>
</dbReference>
<evidence type="ECO:0000313" key="1">
    <source>
        <dbReference type="EnsemblPlants" id="Ma00_p04390.1"/>
    </source>
</evidence>
<sequence length="41" mass="4738">MGYCLIGIGGTESFVRGLEQATMRQKIFFRKDKQQTKREGK</sequence>
<protein>
    <submittedName>
        <fullName evidence="1">Uncharacterized protein</fullName>
    </submittedName>
</protein>
<organism evidence="1 2">
    <name type="scientific">Musa acuminata subsp. malaccensis</name>
    <name type="common">Wild banana</name>
    <name type="synonym">Musa malaccensis</name>
    <dbReference type="NCBI Taxonomy" id="214687"/>
    <lineage>
        <taxon>Eukaryota</taxon>
        <taxon>Viridiplantae</taxon>
        <taxon>Streptophyta</taxon>
        <taxon>Embryophyta</taxon>
        <taxon>Tracheophyta</taxon>
        <taxon>Spermatophyta</taxon>
        <taxon>Magnoliopsida</taxon>
        <taxon>Liliopsida</taxon>
        <taxon>Zingiberales</taxon>
        <taxon>Musaceae</taxon>
        <taxon>Musa</taxon>
    </lineage>
</organism>
<keyword evidence="2" id="KW-1185">Reference proteome</keyword>